<proteinExistence type="predicted"/>
<feature type="non-terminal residue" evidence="2">
    <location>
        <position position="134"/>
    </location>
</feature>
<dbReference type="Proteomes" id="UP000499080">
    <property type="component" value="Unassembled WGS sequence"/>
</dbReference>
<evidence type="ECO:0000313" key="3">
    <source>
        <dbReference type="Proteomes" id="UP000499080"/>
    </source>
</evidence>
<dbReference type="EMBL" id="BGPR01114320">
    <property type="protein sequence ID" value="GBN00633.1"/>
    <property type="molecule type" value="Genomic_DNA"/>
</dbReference>
<evidence type="ECO:0000313" key="2">
    <source>
        <dbReference type="EMBL" id="GBN00633.1"/>
    </source>
</evidence>
<keyword evidence="3" id="KW-1185">Reference proteome</keyword>
<gene>
    <name evidence="2" type="ORF">AVEN_245721_1</name>
</gene>
<evidence type="ECO:0000256" key="1">
    <source>
        <dbReference type="SAM" id="MobiDB-lite"/>
    </source>
</evidence>
<protein>
    <submittedName>
        <fullName evidence="2">Uncharacterized protein</fullName>
    </submittedName>
</protein>
<dbReference type="AlphaFoldDB" id="A0A4Y2KGU6"/>
<accession>A0A4Y2KGU6</accession>
<reference evidence="2 3" key="1">
    <citation type="journal article" date="2019" name="Sci. Rep.">
        <title>Orb-weaving spider Araneus ventricosus genome elucidates the spidroin gene catalogue.</title>
        <authorList>
            <person name="Kono N."/>
            <person name="Nakamura H."/>
            <person name="Ohtoshi R."/>
            <person name="Moran D.A.P."/>
            <person name="Shinohara A."/>
            <person name="Yoshida Y."/>
            <person name="Fujiwara M."/>
            <person name="Mori M."/>
            <person name="Tomita M."/>
            <person name="Arakawa K."/>
        </authorList>
    </citation>
    <scope>NUCLEOTIDE SEQUENCE [LARGE SCALE GENOMIC DNA]</scope>
</reference>
<dbReference type="OrthoDB" id="6428388at2759"/>
<name>A0A4Y2KGU6_ARAVE</name>
<sequence>MIAIRVYTVHSSTVLLTFQVVTKYNNTLNQESSLHEQSDQEGFSRRSLLRTSPGEKQVKAKRKRSVYDDWTTPEAYTLILRKQVTALINLGASKQLENVLLHMWCLYLQKCQIAFRTDFMAKKPVPRLGVYAPM</sequence>
<comment type="caution">
    <text evidence="2">The sequence shown here is derived from an EMBL/GenBank/DDBJ whole genome shotgun (WGS) entry which is preliminary data.</text>
</comment>
<organism evidence="2 3">
    <name type="scientific">Araneus ventricosus</name>
    <name type="common">Orbweaver spider</name>
    <name type="synonym">Epeira ventricosa</name>
    <dbReference type="NCBI Taxonomy" id="182803"/>
    <lineage>
        <taxon>Eukaryota</taxon>
        <taxon>Metazoa</taxon>
        <taxon>Ecdysozoa</taxon>
        <taxon>Arthropoda</taxon>
        <taxon>Chelicerata</taxon>
        <taxon>Arachnida</taxon>
        <taxon>Araneae</taxon>
        <taxon>Araneomorphae</taxon>
        <taxon>Entelegynae</taxon>
        <taxon>Araneoidea</taxon>
        <taxon>Araneidae</taxon>
        <taxon>Araneus</taxon>
    </lineage>
</organism>
<feature type="region of interest" description="Disordered" evidence="1">
    <location>
        <begin position="31"/>
        <end position="57"/>
    </location>
</feature>
<feature type="compositionally biased region" description="Basic and acidic residues" evidence="1">
    <location>
        <begin position="33"/>
        <end position="44"/>
    </location>
</feature>